<keyword evidence="5 6" id="KW-0472">Membrane</keyword>
<evidence type="ECO:0000313" key="8">
    <source>
        <dbReference type="RefSeq" id="XP_023932331.1"/>
    </source>
</evidence>
<feature type="transmembrane region" description="Helical" evidence="6">
    <location>
        <begin position="374"/>
        <end position="393"/>
    </location>
</feature>
<protein>
    <submittedName>
        <fullName evidence="8">Protein unc-93 homolog A</fullName>
    </submittedName>
</protein>
<feature type="transmembrane region" description="Helical" evidence="6">
    <location>
        <begin position="124"/>
        <end position="148"/>
    </location>
</feature>
<dbReference type="Gene3D" id="1.20.1250.20">
    <property type="entry name" value="MFS general substrate transporter like domains"/>
    <property type="match status" value="1"/>
</dbReference>
<evidence type="ECO:0000313" key="7">
    <source>
        <dbReference type="Proteomes" id="UP000085678"/>
    </source>
</evidence>
<dbReference type="InterPro" id="IPR036259">
    <property type="entry name" value="MFS_trans_sf"/>
</dbReference>
<evidence type="ECO:0000256" key="3">
    <source>
        <dbReference type="ARBA" id="ARBA00022692"/>
    </source>
</evidence>
<name>A0A2R2MQ16_LINAN</name>
<feature type="transmembrane region" description="Helical" evidence="6">
    <location>
        <begin position="100"/>
        <end position="118"/>
    </location>
</feature>
<feature type="transmembrane region" description="Helical" evidence="6">
    <location>
        <begin position="414"/>
        <end position="432"/>
    </location>
</feature>
<organism evidence="7 8">
    <name type="scientific">Lingula anatina</name>
    <name type="common">Brachiopod</name>
    <name type="synonym">Lingula unguis</name>
    <dbReference type="NCBI Taxonomy" id="7574"/>
    <lineage>
        <taxon>Eukaryota</taxon>
        <taxon>Metazoa</taxon>
        <taxon>Spiralia</taxon>
        <taxon>Lophotrochozoa</taxon>
        <taxon>Brachiopoda</taxon>
        <taxon>Linguliformea</taxon>
        <taxon>Lingulata</taxon>
        <taxon>Lingulida</taxon>
        <taxon>Linguloidea</taxon>
        <taxon>Lingulidae</taxon>
        <taxon>Lingula</taxon>
    </lineage>
</organism>
<dbReference type="GO" id="GO:0016020">
    <property type="term" value="C:membrane"/>
    <property type="evidence" value="ECO:0007669"/>
    <property type="project" value="UniProtKB-SubCell"/>
</dbReference>
<dbReference type="Proteomes" id="UP000085678">
    <property type="component" value="Unplaced"/>
</dbReference>
<feature type="transmembrane region" description="Helical" evidence="6">
    <location>
        <begin position="438"/>
        <end position="455"/>
    </location>
</feature>
<dbReference type="GeneID" id="106168122"/>
<feature type="transmembrane region" description="Helical" evidence="6">
    <location>
        <begin position="321"/>
        <end position="341"/>
    </location>
</feature>
<dbReference type="InParanoid" id="A0A2R2MQ16"/>
<reference evidence="8" key="1">
    <citation type="submission" date="2025-08" db="UniProtKB">
        <authorList>
            <consortium name="RefSeq"/>
        </authorList>
    </citation>
    <scope>IDENTIFICATION</scope>
    <source>
        <tissue evidence="8">Gonads</tissue>
    </source>
</reference>
<dbReference type="PANTHER" id="PTHR19444">
    <property type="entry name" value="UNC-93 RELATED"/>
    <property type="match status" value="1"/>
</dbReference>
<dbReference type="InterPro" id="IPR051951">
    <property type="entry name" value="UNC-93_regulatory"/>
</dbReference>
<dbReference type="RefSeq" id="XP_023932331.1">
    <property type="nucleotide sequence ID" value="XM_024076563.1"/>
</dbReference>
<feature type="transmembrane region" description="Helical" evidence="6">
    <location>
        <begin position="348"/>
        <end position="368"/>
    </location>
</feature>
<dbReference type="SUPFAM" id="SSF103473">
    <property type="entry name" value="MFS general substrate transporter"/>
    <property type="match status" value="1"/>
</dbReference>
<keyword evidence="4 6" id="KW-1133">Transmembrane helix</keyword>
<gene>
    <name evidence="8" type="primary">LOC106168122</name>
</gene>
<keyword evidence="7" id="KW-1185">Reference proteome</keyword>
<feature type="transmembrane region" description="Helical" evidence="6">
    <location>
        <begin position="35"/>
        <end position="55"/>
    </location>
</feature>
<evidence type="ECO:0000256" key="5">
    <source>
        <dbReference type="ARBA" id="ARBA00023136"/>
    </source>
</evidence>
<evidence type="ECO:0000256" key="2">
    <source>
        <dbReference type="ARBA" id="ARBA00009172"/>
    </source>
</evidence>
<evidence type="ECO:0000256" key="1">
    <source>
        <dbReference type="ARBA" id="ARBA00004141"/>
    </source>
</evidence>
<feature type="transmembrane region" description="Helical" evidence="6">
    <location>
        <begin position="230"/>
        <end position="254"/>
    </location>
</feature>
<dbReference type="OrthoDB" id="10010517at2759"/>
<keyword evidence="3 6" id="KW-0812">Transmembrane</keyword>
<feature type="transmembrane region" description="Helical" evidence="6">
    <location>
        <begin position="284"/>
        <end position="301"/>
    </location>
</feature>
<comment type="similarity">
    <text evidence="2">Belongs to the unc-93 family.</text>
</comment>
<dbReference type="KEGG" id="lak:106168122"/>
<evidence type="ECO:0000256" key="4">
    <source>
        <dbReference type="ARBA" id="ARBA00022989"/>
    </source>
</evidence>
<evidence type="ECO:0000256" key="6">
    <source>
        <dbReference type="SAM" id="Phobius"/>
    </source>
</evidence>
<dbReference type="AlphaFoldDB" id="A0A2R2MQ16"/>
<proteinExistence type="inferred from homology"/>
<feature type="transmembrane region" description="Helical" evidence="6">
    <location>
        <begin position="160"/>
        <end position="179"/>
    </location>
</feature>
<comment type="subcellular location">
    <subcellularLocation>
        <location evidence="1">Membrane</location>
        <topology evidence="1">Multi-pass membrane protein</topology>
    </subcellularLocation>
</comment>
<dbReference type="InterPro" id="IPR010291">
    <property type="entry name" value="Ion_channel_UNC-93"/>
</dbReference>
<dbReference type="Pfam" id="PF05978">
    <property type="entry name" value="UNC-93"/>
    <property type="match status" value="1"/>
</dbReference>
<accession>A0A2R2MQ16</accession>
<sequence length="480" mass="53119">MAPNAALKASEDSEKSVLLFSNEEIRKKKSKARDAFIQVIIISIVYMLGYSPFITLMNLEVILNAEIGSFVMLCVFCGTLVSFGTAPIITRLIGAKGSVLFGWIVHAIFAAVHFSPVAEVLLPVGIFVGIGHAQAWVTQGVYVATLALEYASATGQPQESVMGLFSGIFFTINTFNGVWGNLVSSLVLIKPQDAMGNSSDLTENLTGLCGLEFCPWEDTSGTYIREPDELSVTIVLCAFIGLDLLAFFIALFFLKNVHPETGDSLHSAVDFCGTILKMCYEKNLAFLLLPFMWIGFEIQFMMTEFTTAFVSCEIGIEYNGWSMICFAGGTIVGSAITGRTLRYVGWPVMFAIATACNLACLAAMVFFAPSEQTIEFYLLIPVAWGLADSVWFCQMSAYIGHYFPQQKWPVYVTMRNFINVMYVILFGYTSFVCMDAKVYITISMVLLSLASFYTFEGRRKRKDAKELLKNGPTYLRIGKQ</sequence>
<feature type="transmembrane region" description="Helical" evidence="6">
    <location>
        <begin position="67"/>
        <end position="88"/>
    </location>
</feature>
<dbReference type="PANTHER" id="PTHR19444:SF13">
    <property type="entry name" value="PROTEIN UNC-93 HOMOLOG A"/>
    <property type="match status" value="1"/>
</dbReference>